<dbReference type="Pfam" id="PF02171">
    <property type="entry name" value="Piwi"/>
    <property type="match status" value="1"/>
</dbReference>
<evidence type="ECO:0000256" key="10">
    <source>
        <dbReference type="ARBA" id="ARBA00022737"/>
    </source>
</evidence>
<feature type="region of interest" description="Disordered" evidence="21">
    <location>
        <begin position="1"/>
        <end position="79"/>
    </location>
</feature>
<feature type="compositionally biased region" description="Low complexity" evidence="21">
    <location>
        <begin position="1408"/>
        <end position="1428"/>
    </location>
</feature>
<reference evidence="27 28" key="1">
    <citation type="submission" date="2020-04" db="EMBL/GenBank/DDBJ databases">
        <authorList>
            <person name="Alioto T."/>
            <person name="Alioto T."/>
            <person name="Gomez Garrido J."/>
        </authorList>
    </citation>
    <scope>NUCLEOTIDE SEQUENCE [LARGE SCALE GENOMIC DNA]</scope>
</reference>
<dbReference type="InterPro" id="IPR003165">
    <property type="entry name" value="Piwi"/>
</dbReference>
<feature type="domain" description="MYST-type HAT" evidence="25">
    <location>
        <begin position="1578"/>
        <end position="1857"/>
    </location>
</feature>
<evidence type="ECO:0000256" key="2">
    <source>
        <dbReference type="ARBA" id="ARBA00004496"/>
    </source>
</evidence>
<feature type="compositionally biased region" description="Low complexity" evidence="21">
    <location>
        <begin position="2621"/>
        <end position="2643"/>
    </location>
</feature>
<dbReference type="PROSITE" id="PS50822">
    <property type="entry name" value="PIWI"/>
    <property type="match status" value="1"/>
</dbReference>
<comment type="similarity">
    <text evidence="18">Belongs to the argonaute family. Piwi subfamily.</text>
</comment>
<keyword evidence="13" id="KW-0156">Chromatin regulator</keyword>
<evidence type="ECO:0000256" key="20">
    <source>
        <dbReference type="PIRSR" id="PIRSR602717-51"/>
    </source>
</evidence>
<evidence type="ECO:0000256" key="7">
    <source>
        <dbReference type="ARBA" id="ARBA00022553"/>
    </source>
</evidence>
<dbReference type="Gene3D" id="3.30.60.60">
    <property type="entry name" value="N-acetyl transferase-like"/>
    <property type="match status" value="1"/>
</dbReference>
<dbReference type="InterPro" id="IPR012337">
    <property type="entry name" value="RNaseH-like_sf"/>
</dbReference>
<feature type="region of interest" description="Disordered" evidence="21">
    <location>
        <begin position="1099"/>
        <end position="1125"/>
    </location>
</feature>
<evidence type="ECO:0000256" key="4">
    <source>
        <dbReference type="ARBA" id="ARBA00013184"/>
    </source>
</evidence>
<feature type="compositionally biased region" description="Basic and acidic residues" evidence="21">
    <location>
        <begin position="2243"/>
        <end position="2262"/>
    </location>
</feature>
<feature type="compositionally biased region" description="Basic and acidic residues" evidence="21">
    <location>
        <begin position="2026"/>
        <end position="2037"/>
    </location>
</feature>
<feature type="domain" description="SAMD1-like winged helix (WH)" evidence="26">
    <location>
        <begin position="941"/>
        <end position="1018"/>
    </location>
</feature>
<dbReference type="PROSITE" id="PS52014">
    <property type="entry name" value="SAMD1_WH"/>
    <property type="match status" value="1"/>
</dbReference>
<organism evidence="27 28">
    <name type="scientific">Cloeon dipterum</name>
    <dbReference type="NCBI Taxonomy" id="197152"/>
    <lineage>
        <taxon>Eukaryota</taxon>
        <taxon>Metazoa</taxon>
        <taxon>Ecdysozoa</taxon>
        <taxon>Arthropoda</taxon>
        <taxon>Hexapoda</taxon>
        <taxon>Insecta</taxon>
        <taxon>Pterygota</taxon>
        <taxon>Palaeoptera</taxon>
        <taxon>Ephemeroptera</taxon>
        <taxon>Pisciforma</taxon>
        <taxon>Baetidae</taxon>
        <taxon>Cloeon</taxon>
    </lineage>
</organism>
<feature type="compositionally biased region" description="Acidic residues" evidence="21">
    <location>
        <begin position="2082"/>
        <end position="2091"/>
    </location>
</feature>
<feature type="compositionally biased region" description="Polar residues" evidence="21">
    <location>
        <begin position="1322"/>
        <end position="1346"/>
    </location>
</feature>
<evidence type="ECO:0000256" key="17">
    <source>
        <dbReference type="ARBA" id="ARBA00023242"/>
    </source>
</evidence>
<feature type="region of interest" description="Disordered" evidence="21">
    <location>
        <begin position="885"/>
        <end position="945"/>
    </location>
</feature>
<dbReference type="GO" id="GO:0000786">
    <property type="term" value="C:nucleosome"/>
    <property type="evidence" value="ECO:0007669"/>
    <property type="project" value="InterPro"/>
</dbReference>
<dbReference type="InterPro" id="IPR005818">
    <property type="entry name" value="Histone_H1/H5_H15"/>
</dbReference>
<keyword evidence="15" id="KW-0007">Acetylation</keyword>
<dbReference type="SUPFAM" id="SSF55729">
    <property type="entry name" value="Acyl-CoA N-acyltransferases (Nat)"/>
    <property type="match status" value="1"/>
</dbReference>
<dbReference type="Pfam" id="PF21524">
    <property type="entry name" value="SAMD1_WH"/>
    <property type="match status" value="1"/>
</dbReference>
<dbReference type="GO" id="GO:0008270">
    <property type="term" value="F:zinc ion binding"/>
    <property type="evidence" value="ECO:0007669"/>
    <property type="project" value="UniProtKB-KW"/>
</dbReference>
<gene>
    <name evidence="27" type="ORF">CLODIP_2_CD14093</name>
</gene>
<evidence type="ECO:0000256" key="12">
    <source>
        <dbReference type="ARBA" id="ARBA00022833"/>
    </source>
</evidence>
<evidence type="ECO:0000259" key="26">
    <source>
        <dbReference type="PROSITE" id="PS52014"/>
    </source>
</evidence>
<dbReference type="EC" id="2.3.1.48" evidence="4"/>
<dbReference type="FunFam" id="3.40.630.30:FF:000001">
    <property type="entry name" value="Histone acetyltransferase"/>
    <property type="match status" value="1"/>
</dbReference>
<feature type="domain" description="H15" evidence="24">
    <location>
        <begin position="1023"/>
        <end position="1099"/>
    </location>
</feature>
<feature type="compositionally biased region" description="Pro residues" evidence="21">
    <location>
        <begin position="2367"/>
        <end position="2378"/>
    </location>
</feature>
<evidence type="ECO:0000256" key="19">
    <source>
        <dbReference type="ARBA" id="ARBA00048017"/>
    </source>
</evidence>
<dbReference type="GO" id="GO:0003723">
    <property type="term" value="F:RNA binding"/>
    <property type="evidence" value="ECO:0007669"/>
    <property type="project" value="UniProtKB-KW"/>
</dbReference>
<dbReference type="InterPro" id="IPR003100">
    <property type="entry name" value="PAZ_dom"/>
</dbReference>
<comment type="caution">
    <text evidence="27">The sequence shown here is derived from an EMBL/GenBank/DDBJ whole genome shotgun (WGS) entry which is preliminary data.</text>
</comment>
<dbReference type="Gene3D" id="3.40.630.30">
    <property type="match status" value="1"/>
</dbReference>
<feature type="compositionally biased region" description="Basic and acidic residues" evidence="21">
    <location>
        <begin position="1437"/>
        <end position="1465"/>
    </location>
</feature>
<comment type="catalytic activity">
    <reaction evidence="19">
        <text>L-lysyl-[protein] + acetyl-CoA = N(6)-acetyl-L-lysyl-[protein] + CoA + H(+)</text>
        <dbReference type="Rhea" id="RHEA:45948"/>
        <dbReference type="Rhea" id="RHEA-COMP:9752"/>
        <dbReference type="Rhea" id="RHEA-COMP:10731"/>
        <dbReference type="ChEBI" id="CHEBI:15378"/>
        <dbReference type="ChEBI" id="CHEBI:29969"/>
        <dbReference type="ChEBI" id="CHEBI:57287"/>
        <dbReference type="ChEBI" id="CHEBI:57288"/>
        <dbReference type="ChEBI" id="CHEBI:61930"/>
        <dbReference type="EC" id="2.3.1.48"/>
    </reaction>
</comment>
<feature type="compositionally biased region" description="Basic residues" evidence="21">
    <location>
        <begin position="2064"/>
        <end position="2076"/>
    </location>
</feature>
<keyword evidence="28" id="KW-1185">Reference proteome</keyword>
<dbReference type="InterPro" id="IPR040706">
    <property type="entry name" value="Zf-MYST"/>
</dbReference>
<dbReference type="Proteomes" id="UP000494165">
    <property type="component" value="Unassembled WGS sequence"/>
</dbReference>
<dbReference type="EMBL" id="CADEPI010000048">
    <property type="protein sequence ID" value="CAB3369854.1"/>
    <property type="molecule type" value="Genomic_DNA"/>
</dbReference>
<dbReference type="CDD" id="cd04658">
    <property type="entry name" value="Piwi_piwi-like_Euk"/>
    <property type="match status" value="1"/>
</dbReference>
<evidence type="ECO:0000256" key="5">
    <source>
        <dbReference type="ARBA" id="ARBA00022473"/>
    </source>
</evidence>
<keyword evidence="16" id="KW-0943">RNA-mediated gene silencing</keyword>
<dbReference type="InterPro" id="IPR048589">
    <property type="entry name" value="SAMD1-like_WH"/>
</dbReference>
<keyword evidence="11" id="KW-0863">Zinc-finger</keyword>
<feature type="region of interest" description="Disordered" evidence="21">
    <location>
        <begin position="2726"/>
        <end position="2759"/>
    </location>
</feature>
<evidence type="ECO:0000256" key="16">
    <source>
        <dbReference type="ARBA" id="ARBA00023158"/>
    </source>
</evidence>
<evidence type="ECO:0000256" key="15">
    <source>
        <dbReference type="ARBA" id="ARBA00022990"/>
    </source>
</evidence>
<evidence type="ECO:0000256" key="8">
    <source>
        <dbReference type="ARBA" id="ARBA00022679"/>
    </source>
</evidence>
<keyword evidence="17" id="KW-0539">Nucleus</keyword>
<dbReference type="InterPro" id="IPR001965">
    <property type="entry name" value="Znf_PHD"/>
</dbReference>
<dbReference type="OrthoDB" id="787137at2759"/>
<evidence type="ECO:0000259" key="23">
    <source>
        <dbReference type="PROSITE" id="PS50822"/>
    </source>
</evidence>
<keyword evidence="10" id="KW-0677">Repeat</keyword>
<feature type="compositionally biased region" description="Basic residues" evidence="21">
    <location>
        <begin position="2126"/>
        <end position="2146"/>
    </location>
</feature>
<dbReference type="GO" id="GO:0070776">
    <property type="term" value="C:MOZ/MORF histone acetyltransferase complex"/>
    <property type="evidence" value="ECO:0007669"/>
    <property type="project" value="TreeGrafter"/>
</dbReference>
<feature type="compositionally biased region" description="Polar residues" evidence="21">
    <location>
        <begin position="1277"/>
        <end position="1291"/>
    </location>
</feature>
<evidence type="ECO:0000259" key="25">
    <source>
        <dbReference type="PROSITE" id="PS51726"/>
    </source>
</evidence>
<keyword evidence="5" id="KW-0217">Developmental protein</keyword>
<dbReference type="Gene3D" id="2.170.260.10">
    <property type="entry name" value="paz domain"/>
    <property type="match status" value="1"/>
</dbReference>
<name>A0A8S1CK90_9INSE</name>
<feature type="compositionally biased region" description="Low complexity" evidence="21">
    <location>
        <begin position="2523"/>
        <end position="2552"/>
    </location>
</feature>
<feature type="domain" description="Piwi" evidence="23">
    <location>
        <begin position="575"/>
        <end position="869"/>
    </location>
</feature>
<dbReference type="PROSITE" id="PS51726">
    <property type="entry name" value="MYST_HAT"/>
    <property type="match status" value="1"/>
</dbReference>
<feature type="compositionally biased region" description="Basic and acidic residues" evidence="21">
    <location>
        <begin position="2271"/>
        <end position="2285"/>
    </location>
</feature>
<dbReference type="Gene3D" id="3.40.50.2300">
    <property type="match status" value="1"/>
</dbReference>
<feature type="compositionally biased region" description="Basic and acidic residues" evidence="21">
    <location>
        <begin position="56"/>
        <end position="67"/>
    </location>
</feature>
<dbReference type="InterPro" id="IPR002717">
    <property type="entry name" value="HAT_MYST-type"/>
</dbReference>
<feature type="compositionally biased region" description="Basic and acidic residues" evidence="21">
    <location>
        <begin position="2147"/>
        <end position="2172"/>
    </location>
</feature>
<proteinExistence type="inferred from homology"/>
<feature type="compositionally biased region" description="Acidic residues" evidence="21">
    <location>
        <begin position="1870"/>
        <end position="1880"/>
    </location>
</feature>
<evidence type="ECO:0000256" key="3">
    <source>
        <dbReference type="ARBA" id="ARBA00010107"/>
    </source>
</evidence>
<keyword evidence="14" id="KW-0694">RNA-binding</keyword>
<dbReference type="GO" id="GO:0034587">
    <property type="term" value="P:piRNA processing"/>
    <property type="evidence" value="ECO:0007669"/>
    <property type="project" value="UniProtKB-ARBA"/>
</dbReference>
<dbReference type="Pfam" id="PF23278">
    <property type="entry name" value="Piwi_N"/>
    <property type="match status" value="1"/>
</dbReference>
<dbReference type="SMART" id="SM00949">
    <property type="entry name" value="PAZ"/>
    <property type="match status" value="1"/>
</dbReference>
<dbReference type="GO" id="GO:0006334">
    <property type="term" value="P:nucleosome assembly"/>
    <property type="evidence" value="ECO:0007669"/>
    <property type="project" value="InterPro"/>
</dbReference>
<dbReference type="GO" id="GO:0040029">
    <property type="term" value="P:epigenetic regulation of gene expression"/>
    <property type="evidence" value="ECO:0007669"/>
    <property type="project" value="UniProtKB-ARBA"/>
</dbReference>
<feature type="region of interest" description="Disordered" evidence="21">
    <location>
        <begin position="2582"/>
        <end position="2655"/>
    </location>
</feature>
<dbReference type="InterPro" id="IPR050603">
    <property type="entry name" value="MYST_HAT"/>
</dbReference>
<dbReference type="Pfam" id="PF02170">
    <property type="entry name" value="PAZ"/>
    <property type="match status" value="1"/>
</dbReference>
<dbReference type="PROSITE" id="PS50821">
    <property type="entry name" value="PAZ"/>
    <property type="match status" value="1"/>
</dbReference>
<keyword evidence="12" id="KW-0862">Zinc</keyword>
<feature type="region of interest" description="Disordered" evidence="21">
    <location>
        <begin position="1390"/>
        <end position="1538"/>
    </location>
</feature>
<evidence type="ECO:0000256" key="14">
    <source>
        <dbReference type="ARBA" id="ARBA00022884"/>
    </source>
</evidence>
<feature type="region of interest" description="Disordered" evidence="21">
    <location>
        <begin position="1317"/>
        <end position="1377"/>
    </location>
</feature>
<dbReference type="SMART" id="SM00249">
    <property type="entry name" value="PHD"/>
    <property type="match status" value="2"/>
</dbReference>
<dbReference type="GO" id="GO:0006357">
    <property type="term" value="P:regulation of transcription by RNA polymerase II"/>
    <property type="evidence" value="ECO:0007669"/>
    <property type="project" value="TreeGrafter"/>
</dbReference>
<dbReference type="PANTHER" id="PTHR10615:SF217">
    <property type="entry name" value="HISTONE ACETYLTRANSFERASE"/>
    <property type="match status" value="1"/>
</dbReference>
<dbReference type="Pfam" id="PF01853">
    <property type="entry name" value="MOZ_SAS"/>
    <property type="match status" value="1"/>
</dbReference>
<evidence type="ECO:0000256" key="9">
    <source>
        <dbReference type="ARBA" id="ARBA00022723"/>
    </source>
</evidence>
<dbReference type="InterPro" id="IPR036397">
    <property type="entry name" value="RNaseH_sf"/>
</dbReference>
<dbReference type="InterPro" id="IPR013083">
    <property type="entry name" value="Znf_RING/FYVE/PHD"/>
</dbReference>
<feature type="compositionally biased region" description="Basic and acidic residues" evidence="21">
    <location>
        <begin position="906"/>
        <end position="922"/>
    </location>
</feature>
<dbReference type="FunFam" id="2.170.260.10:FF:000003">
    <property type="entry name" value="Piwi-like RNA-mediated gene silencing 2"/>
    <property type="match status" value="1"/>
</dbReference>
<evidence type="ECO:0000256" key="1">
    <source>
        <dbReference type="ARBA" id="ARBA00004123"/>
    </source>
</evidence>
<keyword evidence="8" id="KW-0808">Transferase</keyword>
<dbReference type="SUPFAM" id="SSF53098">
    <property type="entry name" value="Ribonuclease H-like"/>
    <property type="match status" value="1"/>
</dbReference>
<dbReference type="GO" id="GO:0005737">
    <property type="term" value="C:cytoplasm"/>
    <property type="evidence" value="ECO:0007669"/>
    <property type="project" value="UniProtKB-SubCell"/>
</dbReference>
<dbReference type="Gene3D" id="3.30.40.10">
    <property type="entry name" value="Zinc/RING finger domain, C3HC4 (zinc finger)"/>
    <property type="match status" value="1"/>
</dbReference>
<dbReference type="SUPFAM" id="SSF101690">
    <property type="entry name" value="PAZ domain"/>
    <property type="match status" value="1"/>
</dbReference>
<dbReference type="InterPro" id="IPR036085">
    <property type="entry name" value="PAZ_dom_sf"/>
</dbReference>
<evidence type="ECO:0000313" key="27">
    <source>
        <dbReference type="EMBL" id="CAB3369854.1"/>
    </source>
</evidence>
<feature type="region of interest" description="Disordered" evidence="21">
    <location>
        <begin position="1936"/>
        <end position="2446"/>
    </location>
</feature>
<feature type="compositionally biased region" description="Basic and acidic residues" evidence="21">
    <location>
        <begin position="1482"/>
        <end position="1497"/>
    </location>
</feature>
<dbReference type="Gene3D" id="3.30.420.10">
    <property type="entry name" value="Ribonuclease H-like superfamily/Ribonuclease H"/>
    <property type="match status" value="1"/>
</dbReference>
<feature type="domain" description="PAZ" evidence="22">
    <location>
        <begin position="299"/>
        <end position="411"/>
    </location>
</feature>
<evidence type="ECO:0000259" key="22">
    <source>
        <dbReference type="PROSITE" id="PS50821"/>
    </source>
</evidence>
<evidence type="ECO:0000256" key="11">
    <source>
        <dbReference type="ARBA" id="ARBA00022771"/>
    </source>
</evidence>
<dbReference type="GO" id="GO:0003712">
    <property type="term" value="F:transcription coregulator activity"/>
    <property type="evidence" value="ECO:0007669"/>
    <property type="project" value="TreeGrafter"/>
</dbReference>
<feature type="compositionally biased region" description="Acidic residues" evidence="21">
    <location>
        <begin position="1940"/>
        <end position="1956"/>
    </location>
</feature>
<feature type="compositionally biased region" description="Low complexity" evidence="21">
    <location>
        <begin position="2321"/>
        <end position="2331"/>
    </location>
</feature>
<feature type="active site" description="Proton donor/acceptor" evidence="20">
    <location>
        <position position="1754"/>
    </location>
</feature>
<evidence type="ECO:0000313" key="28">
    <source>
        <dbReference type="Proteomes" id="UP000494165"/>
    </source>
</evidence>
<feature type="compositionally biased region" description="Low complexity" evidence="21">
    <location>
        <begin position="2735"/>
        <end position="2750"/>
    </location>
</feature>
<dbReference type="Pfam" id="PF17772">
    <property type="entry name" value="zf-MYST"/>
    <property type="match status" value="1"/>
</dbReference>
<accession>A0A8S1CK90</accession>
<dbReference type="PROSITE" id="PS51504">
    <property type="entry name" value="H15"/>
    <property type="match status" value="1"/>
</dbReference>
<dbReference type="GO" id="GO:0010484">
    <property type="term" value="F:histone H3 acetyltransferase activity"/>
    <property type="evidence" value="ECO:0007669"/>
    <property type="project" value="TreeGrafter"/>
</dbReference>
<evidence type="ECO:0000256" key="18">
    <source>
        <dbReference type="ARBA" id="ARBA00038291"/>
    </source>
</evidence>
<dbReference type="Gene3D" id="1.10.10.10">
    <property type="entry name" value="Winged helix-like DNA-binding domain superfamily/Winged helix DNA-binding domain"/>
    <property type="match status" value="1"/>
</dbReference>
<keyword evidence="9" id="KW-0479">Metal-binding</keyword>
<keyword evidence="6" id="KW-0963">Cytoplasm</keyword>
<sequence>MYPRNYARGRGREGPIPNDPMAPGGLKMHSSGYGSDKAYSSHVPSTFGGSEYNPKGVHDKDEPDHFDASQTQPSTGRGRGIVESQLQREAEIFQKRQLVKAPVESLMKSLSLQENPICKNQEAISKHGEQGQRIDLCTNYIKLKLEENKGVFMYEVMFKPQIDALYVRYELLKQMQNMMGATRTFDGVMLYLPFELGKEASSLKLTHPFDESDVQVTITFRKKQEMRDCIHLYNVLFKRVMVELKLARLGRHHFDPRGAKLVPQHKLEVWPGYVTAIDEHEGGLLLCCDTSSKVLRTQTVLELMYEVSMAKKQHFQTELKNILLGACVLTRYNNRLYRVDDVDFSLNPNCTFDRNKDEKISFKEYYKTHYNLQIRDLSQPLLVSRVTRRQKGMEPVDQMVVLVPELCFMTGLTDEMRKDFKVMKDVAQYTRVSPNQRHYALRQLVQSVQSSKSASALLASWGLTLDCKTVEIQGRVVDREKIILAGQECDSGPNADWGQHLTTGRPFEAVDLINWVVVHCSRETKTVTQLITNLMKVGPQMGCKIEGPDLVTLPDDKTESYVNSLRDIIDDSLQLVLILFPASRDDRYSAVKKICCSELPIASQVVISRTLSRPDRVRSIVQKIALQINCKIGGSLWSIKNPYKGCMVIGLDVARQKGQPSVTGFVSSLNPTLTHWFSKVAIQKPTPQPMSDSLQLNVICALQRYRATNNTLPDRIFLYRDGLSEGMLHYALEWEVEQVEQVKAAFIKVSPDYQPKFSFVIVQKKPNAKLFHIKGNNLDNPPPGTVVDHTISQKYLYDFYLVSQNVRQGTASPSHYIVLYDNSDIKPDHIQRFSYKLCHLYYNWPGTVRVPAPCQYAAKLATLICMHTKREHDPKLDELRRTILQVGSYNPSPPTEKSRLPSKIGGKFDGRRVGRREDDRRSLWAAAAPTSRMRDRESSSGGDPSHAGWLRWIVEAIHKIRQQKQRPSMERIAHTVKHQHPRADEDSVEEHVLRAVKDGTLVKVVKKGVVSFVPPEAAALSNRHVTVSVDSDLTKEVCRALREVGEASVKTIEAHLRDTNSVSVEDDSVDLTAVLKQALKRAVAKGLVVQEGRFYRALETKSPAGTPRKRRASSPEKEPPKLPTPTNYCSECLGTDTRNSNGQPEELSHCYLCGTSAHASCIVGEQSLQARLQGVKWACAQCDECAHCGQESPDKNCIVKCTACGTSIHLVCAKLGKKSKDPITCDNCTMLTPRRGRPPKNQSPSRSEAKEMPKSSSKGRVKTPKEKGATLKRQQRHSSSSEGNDLSTLSPPATPLCQEEKSVKISKEKQKFFRASYAAEHQPSNGRNKVPPQKSTSQLSPSSKVFSESLKATPDTTKDLRDSFKAPGNGPIKNLFDGLSHMFLTPSFTRRRSTVSTYSLSQRKKTNSSDASSPESSPASKSNSPASPELKSRKHKPLEAQKEVRPSRREASPEAKRSPSPEKSKVVTLSPSKLIKTAVKSKKLEQERRKELKRDVSFLESESPEPVKTKKKKKKQEQSAGESENEIEHRPVLPAGVTQRDVEMFKKSQEKGNAVSLEVAPSADILLSTVGNSGTPTAVPRCPAAIEFGKHDIQTWYSSPYPQEYARLPQLFLCEFCLKYTKSKSVLTRHQGKCPWRHPPGTEIYRHNSLSVFEVDGNVNKIYCQNLCLLAKLFLDHKTLYYDVEPFLFYVLTKNDIKGCHLVGYFSKEKHCQQKYNVSCIMTMPQYQRQGYGRFLIHFSYLLSKQEGQPGTPEKPLSDLGRVTYTAYWKSVVLELLYTNFRKGEKPFSLRSMSKETGICWHDLSATLAMLNFIRKRQEDGKLVLCINWRLVEDHWQRVSHSKSRIPLDPECLRWTPLVPANAVFKDDKAQEEDLEEEENSPLIPIGPPIIVETPMGVKKKGKKKRRTLAEKIAEANAESKENLLKKLVRKRSREVAIEHEEEDEAEKADEEEEKEEPVAEEKPKKRQRIQQSPEKSTPVLVEPVTPAAKEGPRKRGRKPSVITPAMAEKPLPSPVPETKQRRSCTIKEKAAPKSDSESEDEETPASDTRPRRKVVLAVAEAKAKRKSERPSRSARKSVVVEEPDVEDDDGSPQLEPELPVKDNSEPPDSPPVLEEIQIDSPLVTPRKRGRPSKKHGKHKRGRKKMRGSDGKIDNEELKAVNVEPKEEKLDVPVEEDEEGTKGSSPTQIEEEEEDKCEEPPVSPKESSDDQEDRDEEKKPESPVEMVVDKEQPTSPPVEQEVVEVKSPEKSQEKDEPVKESLKPPTPVPQVEEKVPEPVAEEPKQPEVSPAAQSNNQNGPMEPQAMEVAPVETRNADESQPEPQQQHQQQQFSPVVAHQSPAPTVSVASPMNSMPLPSPKPLLVHPEPSPQQPSPAAQPSPVMQQSPIPHSPSQRQELPKHSPVMMESRSVEAIKSPRPSPVQQNTASPRPVTYEHIRSPQPDPMAVKVVDRTRHEVAKDEVKKIKSKELNSQILVGTEERPEDKQQEMPHLGAFTPDSTTNSVHSIHGFGGPACSELDHLSLESPASVSSSDLPPAVAPPSVEMGQPSPQQIHHHPHHMATIHQPPPQQVYAHVSSECAHIQPQMSAASHRPASHPPSTTQTAKVAAVVPPHPHMPSTLHHQQQMMHHHAQAAAAAAAAQQQQPPPQQQAPQWQYHPAMQAQYHQGHFAATQQYAVSMQQHRQQPQQRANCAASPFYLQPASQQVTQAANPNSCSLAKLQQLTNGLDMVPPSPTITSSPSHTPSPTHHATPPPQAIPQPQVTLASYHKPAMQYGFSFDRYYQTNPAALAGSRSTPRPAVVQRNSPSLMTQYPTMNGFRMAAAHQQAPAVTSYITNHNFINQAAQIPMQMGVMQAQYQDPAAAAAAPQTSVYTYSYINGGLMQPLNGPMRR</sequence>
<dbReference type="CDD" id="cd02845">
    <property type="entry name" value="PAZ_piwi_like"/>
    <property type="match status" value="1"/>
</dbReference>
<dbReference type="InterPro" id="IPR016181">
    <property type="entry name" value="Acyl_CoA_acyltransferase"/>
</dbReference>
<dbReference type="PANTHER" id="PTHR10615">
    <property type="entry name" value="HISTONE ACETYLTRANSFERASE"/>
    <property type="match status" value="1"/>
</dbReference>
<dbReference type="GO" id="GO:0003682">
    <property type="term" value="F:chromatin binding"/>
    <property type="evidence" value="ECO:0007669"/>
    <property type="project" value="TreeGrafter"/>
</dbReference>
<feature type="region of interest" description="Disordered" evidence="21">
    <location>
        <begin position="2523"/>
        <end position="2554"/>
    </location>
</feature>
<evidence type="ECO:0000256" key="21">
    <source>
        <dbReference type="SAM" id="MobiDB-lite"/>
    </source>
</evidence>
<comment type="subcellular location">
    <subcellularLocation>
        <location evidence="2">Cytoplasm</location>
    </subcellularLocation>
    <subcellularLocation>
        <location evidence="1">Nucleus</location>
    </subcellularLocation>
</comment>
<dbReference type="GO" id="GO:0003677">
    <property type="term" value="F:DNA binding"/>
    <property type="evidence" value="ECO:0007669"/>
    <property type="project" value="InterPro"/>
</dbReference>
<feature type="region of interest" description="Disordered" evidence="21">
    <location>
        <begin position="1230"/>
        <end position="1302"/>
    </location>
</feature>
<evidence type="ECO:0000259" key="24">
    <source>
        <dbReference type="PROSITE" id="PS51504"/>
    </source>
</evidence>
<feature type="compositionally biased region" description="Basic and acidic residues" evidence="21">
    <location>
        <begin position="2216"/>
        <end position="2232"/>
    </location>
</feature>
<dbReference type="InterPro" id="IPR036388">
    <property type="entry name" value="WH-like_DNA-bd_sf"/>
</dbReference>
<evidence type="ECO:0000256" key="13">
    <source>
        <dbReference type="ARBA" id="ARBA00022853"/>
    </source>
</evidence>
<dbReference type="SMART" id="SM00950">
    <property type="entry name" value="Piwi"/>
    <property type="match status" value="1"/>
</dbReference>
<dbReference type="FunFam" id="3.30.60.60:FF:000001">
    <property type="entry name" value="Histone acetyltransferase"/>
    <property type="match status" value="1"/>
</dbReference>
<feature type="region of interest" description="Disordered" evidence="21">
    <location>
        <begin position="1869"/>
        <end position="1905"/>
    </location>
</feature>
<keyword evidence="7" id="KW-0597">Phosphoprotein</keyword>
<protein>
    <recommendedName>
        <fullName evidence="4">histone acetyltransferase</fullName>
        <ecNumber evidence="4">2.3.1.48</ecNumber>
    </recommendedName>
</protein>
<comment type="similarity">
    <text evidence="3">Belongs to the MYST (SAS/MOZ) family.</text>
</comment>
<evidence type="ECO:0000256" key="6">
    <source>
        <dbReference type="ARBA" id="ARBA00022490"/>
    </source>
</evidence>
<feature type="compositionally biased region" description="Polar residues" evidence="21">
    <location>
        <begin position="2341"/>
        <end position="2352"/>
    </location>
</feature>
<dbReference type="GO" id="GO:0005634">
    <property type="term" value="C:nucleus"/>
    <property type="evidence" value="ECO:0007669"/>
    <property type="project" value="UniProtKB-SubCell"/>
</dbReference>